<feature type="domain" description="Agenet-like" evidence="8">
    <location>
        <begin position="1"/>
        <end position="43"/>
    </location>
</feature>
<dbReference type="AlphaFoldDB" id="A0A7R8Z550"/>
<feature type="compositionally biased region" description="Gly residues" evidence="7">
    <location>
        <begin position="666"/>
        <end position="685"/>
    </location>
</feature>
<dbReference type="GO" id="GO:0005634">
    <property type="term" value="C:nucleus"/>
    <property type="evidence" value="ECO:0007669"/>
    <property type="project" value="TreeGrafter"/>
</dbReference>
<dbReference type="InterPro" id="IPR004088">
    <property type="entry name" value="KH_dom_type_1"/>
</dbReference>
<dbReference type="PROSITE" id="PS50084">
    <property type="entry name" value="KH_TYPE_1"/>
    <property type="match status" value="2"/>
</dbReference>
<name>A0A7R8Z550_TIMDO</name>
<dbReference type="PANTHER" id="PTHR10603:SF7">
    <property type="entry name" value="FRAGILE X MESSENGER RIBONUCLEOPROTEIN 1 HOMOLOG"/>
    <property type="match status" value="1"/>
</dbReference>
<comment type="similarity">
    <text evidence="2">Belongs to the FMR1 family.</text>
</comment>
<dbReference type="CDD" id="cd22427">
    <property type="entry name" value="KH_I_FMR1_FXR_rpt3"/>
    <property type="match status" value="1"/>
</dbReference>
<reference evidence="9" key="1">
    <citation type="submission" date="2020-11" db="EMBL/GenBank/DDBJ databases">
        <authorList>
            <person name="Tran Van P."/>
        </authorList>
    </citation>
    <scope>NUCLEOTIDE SEQUENCE</scope>
</reference>
<dbReference type="GO" id="GO:0099577">
    <property type="term" value="P:regulation of translation at presynapse, modulating synaptic transmission"/>
    <property type="evidence" value="ECO:0007669"/>
    <property type="project" value="TreeGrafter"/>
</dbReference>
<feature type="region of interest" description="Disordered" evidence="7">
    <location>
        <begin position="784"/>
        <end position="847"/>
    </location>
</feature>
<dbReference type="GO" id="GO:0098793">
    <property type="term" value="C:presynapse"/>
    <property type="evidence" value="ECO:0007669"/>
    <property type="project" value="GOC"/>
</dbReference>
<dbReference type="InterPro" id="IPR040148">
    <property type="entry name" value="FMR1"/>
</dbReference>
<dbReference type="Pfam" id="PF00013">
    <property type="entry name" value="KH_1"/>
    <property type="match status" value="2"/>
</dbReference>
<dbReference type="Gene3D" id="3.30.1370.10">
    <property type="entry name" value="K Homology domain, type 1"/>
    <property type="match status" value="3"/>
</dbReference>
<keyword evidence="3" id="KW-0963">Cytoplasm</keyword>
<feature type="compositionally biased region" description="Basic residues" evidence="7">
    <location>
        <begin position="899"/>
        <end position="910"/>
    </location>
</feature>
<keyword evidence="4" id="KW-0677">Repeat</keyword>
<dbReference type="GO" id="GO:0045182">
    <property type="term" value="F:translation regulator activity"/>
    <property type="evidence" value="ECO:0007669"/>
    <property type="project" value="TreeGrafter"/>
</dbReference>
<dbReference type="GO" id="GO:0048513">
    <property type="term" value="P:animal organ development"/>
    <property type="evidence" value="ECO:0007669"/>
    <property type="project" value="TreeGrafter"/>
</dbReference>
<accession>A0A7R8Z550</accession>
<dbReference type="EMBL" id="OA565177">
    <property type="protein sequence ID" value="CAD7196472.1"/>
    <property type="molecule type" value="Genomic_DNA"/>
</dbReference>
<feature type="region of interest" description="Disordered" evidence="7">
    <location>
        <begin position="652"/>
        <end position="746"/>
    </location>
</feature>
<evidence type="ECO:0000256" key="1">
    <source>
        <dbReference type="ARBA" id="ARBA00004331"/>
    </source>
</evidence>
<dbReference type="InterPro" id="IPR008395">
    <property type="entry name" value="Agenet-like_dom"/>
</dbReference>
<evidence type="ECO:0000256" key="3">
    <source>
        <dbReference type="ARBA" id="ARBA00022490"/>
    </source>
</evidence>
<dbReference type="GO" id="GO:0043005">
    <property type="term" value="C:neuron projection"/>
    <property type="evidence" value="ECO:0007669"/>
    <property type="project" value="TreeGrafter"/>
</dbReference>
<dbReference type="GO" id="GO:0003730">
    <property type="term" value="F:mRNA 3'-UTR binding"/>
    <property type="evidence" value="ECO:0007669"/>
    <property type="project" value="TreeGrafter"/>
</dbReference>
<dbReference type="GO" id="GO:0010494">
    <property type="term" value="C:cytoplasmic stress granule"/>
    <property type="evidence" value="ECO:0007669"/>
    <property type="project" value="TreeGrafter"/>
</dbReference>
<dbReference type="InterPro" id="IPR036612">
    <property type="entry name" value="KH_dom_type_1_sf"/>
</dbReference>
<dbReference type="FunFam" id="3.30.1370.10:FF:000004">
    <property type="entry name" value="Fragile X mental retardation 1, isoform CRA_e"/>
    <property type="match status" value="1"/>
</dbReference>
<dbReference type="GO" id="GO:0051028">
    <property type="term" value="P:mRNA transport"/>
    <property type="evidence" value="ECO:0007669"/>
    <property type="project" value="TreeGrafter"/>
</dbReference>
<keyword evidence="5 6" id="KW-0694">RNA-binding</keyword>
<comment type="subcellular location">
    <subcellularLocation>
        <location evidence="1">Cytoplasm</location>
        <location evidence="1">Cytoplasmic ribonucleoprotein granule</location>
    </subcellularLocation>
</comment>
<dbReference type="Gene3D" id="2.30.30.140">
    <property type="match status" value="2"/>
</dbReference>
<evidence type="ECO:0000256" key="6">
    <source>
        <dbReference type="PROSITE-ProRule" id="PRU00117"/>
    </source>
</evidence>
<evidence type="ECO:0000256" key="5">
    <source>
        <dbReference type="ARBA" id="ARBA00022884"/>
    </source>
</evidence>
<feature type="region of interest" description="Disordered" evidence="7">
    <location>
        <begin position="894"/>
        <end position="984"/>
    </location>
</feature>
<evidence type="ECO:0000256" key="7">
    <source>
        <dbReference type="SAM" id="MobiDB-lite"/>
    </source>
</evidence>
<feature type="region of interest" description="Disordered" evidence="7">
    <location>
        <begin position="427"/>
        <end position="452"/>
    </location>
</feature>
<evidence type="ECO:0000256" key="2">
    <source>
        <dbReference type="ARBA" id="ARBA00006633"/>
    </source>
</evidence>
<proteinExistence type="inferred from homology"/>
<evidence type="ECO:0000313" key="9">
    <source>
        <dbReference type="EMBL" id="CAD7196472.1"/>
    </source>
</evidence>
<feature type="compositionally biased region" description="Basic and acidic residues" evidence="7">
    <location>
        <begin position="823"/>
        <end position="836"/>
    </location>
</feature>
<dbReference type="Pfam" id="PF18336">
    <property type="entry name" value="Tudor_FRX1"/>
    <property type="match status" value="1"/>
</dbReference>
<feature type="compositionally biased region" description="Polar residues" evidence="7">
    <location>
        <begin position="932"/>
        <end position="941"/>
    </location>
</feature>
<dbReference type="PANTHER" id="PTHR10603">
    <property type="entry name" value="FRAGILE X MENTAL RETARDATION SYNDROME-RELATED PROTEIN"/>
    <property type="match status" value="1"/>
</dbReference>
<dbReference type="GO" id="GO:0045727">
    <property type="term" value="P:positive regulation of translation"/>
    <property type="evidence" value="ECO:0007669"/>
    <property type="project" value="TreeGrafter"/>
</dbReference>
<evidence type="ECO:0000256" key="4">
    <source>
        <dbReference type="ARBA" id="ARBA00022737"/>
    </source>
</evidence>
<protein>
    <recommendedName>
        <fullName evidence="8">Agenet-like domain-containing protein</fullName>
    </recommendedName>
</protein>
<feature type="compositionally biased region" description="Polar residues" evidence="7">
    <location>
        <begin position="696"/>
        <end position="707"/>
    </location>
</feature>
<gene>
    <name evidence="9" type="ORF">TDIB3V08_LOCUS2821</name>
</gene>
<dbReference type="Pfam" id="PF17904">
    <property type="entry name" value="KH_9"/>
    <property type="match status" value="1"/>
</dbReference>
<dbReference type="Pfam" id="PF05641">
    <property type="entry name" value="Agenet"/>
    <property type="match status" value="1"/>
</dbReference>
<sequence length="984" mass="109735">MDAFVTDVFDEEVSVAFENDDEQLIFPSWQPESKFPFAQVRLPPDGPHSKPDYVENQEIEVYSRANEQEACGWWKAIIKMIKGDFHVVEYLGWENTYTEIVASDRLRAKNPNAPIDKTTFYKFEIEKGTRNMFNVAVCPASAKMDNAHKEFQKAIGAAICRFVAERGVLNVISRSEHSKKRSSMLQEMHFRNLSQKVLLLKRTEEAARQLESTKLQNVGGTASYYPFGLYALSTNYANELGIGKVELKEVNPHTCGGRVENHLGTSISPFSAVELNTTSALANYATESLRFTGMCRYSDEFSVREDLMGLAIGAHGANIQQARKVEGITNIELEENTCTFKIYGETMESVKKARSMLEYSEESIQVPRILVGKVIGKNGRIIQEIVDKSGVFYIVVFIMASSRKIRMLTEKELNEIISNWESASDMSDINDSDDGVSFSSSEREPENEVDADNNVTQIENCRTSRLKGCGGEDDKFEWVLLLQVRVKIEGDNEPQPTIPREEGQVPFVFVGTVESIANAKVLLEYHLAHLKEVEALRQEKLEIDQQLRSIHGSTMGSMQNFPIQRRNDRFLSMMGLNHANIIDDDLAENAKKEYLHFCNLKKSHLQEIFRPCDQFSDEVGLDIIYAIPHGVAHDPLGYKIYISSCPSPNGARISETGYNSDMDGGNSRGRGGPMRGRGRGRGGPNRHGDSRFNAGNDLSSDYVSNNTDIKKGLAPSSSRGHGNGRPGRGGSDRGGRNSQGVGGGLADKERNIASENSAENEVVLTGFLIGAIFFLSLRLISCSGSRHQTPDTVDDRVRDLPPRQQHQYQSGPPPQSRGHNQPPRRDNRRDERRRMTDEEDTVLDSQDVSSIDRGFTLDSHCRSLEFMSNEDDVEGWVTAGHKWLCYVLESVSSVEGSRTRRRRRRRRTRPRSQTPSGENVDAQGGGAAPGPSDQSAFTSKEGTPAIEGPSKGPREQQKPRNQRPPTSKRSEGKPKEAMVNGTSA</sequence>
<dbReference type="SUPFAM" id="SSF54791">
    <property type="entry name" value="Eukaryotic type KH-domain (KH-domain type I)"/>
    <property type="match status" value="2"/>
</dbReference>
<dbReference type="InterPro" id="IPR041560">
    <property type="entry name" value="Tudor_FRM1"/>
</dbReference>
<dbReference type="PROSITE" id="PS51641">
    <property type="entry name" value="AGENET_LIKE"/>
    <property type="match status" value="2"/>
</dbReference>
<dbReference type="InterPro" id="IPR040472">
    <property type="entry name" value="FMRP_KH0"/>
</dbReference>
<dbReference type="GO" id="GO:0048170">
    <property type="term" value="P:positive regulation of long-term neuronal synaptic plasticity"/>
    <property type="evidence" value="ECO:0007669"/>
    <property type="project" value="TreeGrafter"/>
</dbReference>
<feature type="domain" description="Agenet-like" evidence="8">
    <location>
        <begin position="57"/>
        <end position="109"/>
    </location>
</feature>
<organism evidence="9">
    <name type="scientific">Timema douglasi</name>
    <name type="common">Walking stick</name>
    <dbReference type="NCBI Taxonomy" id="61478"/>
    <lineage>
        <taxon>Eukaryota</taxon>
        <taxon>Metazoa</taxon>
        <taxon>Ecdysozoa</taxon>
        <taxon>Arthropoda</taxon>
        <taxon>Hexapoda</taxon>
        <taxon>Insecta</taxon>
        <taxon>Pterygota</taxon>
        <taxon>Neoptera</taxon>
        <taxon>Polyneoptera</taxon>
        <taxon>Phasmatodea</taxon>
        <taxon>Timematodea</taxon>
        <taxon>Timematoidea</taxon>
        <taxon>Timematidae</taxon>
        <taxon>Timema</taxon>
    </lineage>
</organism>
<evidence type="ECO:0000259" key="8">
    <source>
        <dbReference type="PROSITE" id="PS51641"/>
    </source>
</evidence>
<dbReference type="GO" id="GO:0043488">
    <property type="term" value="P:regulation of mRNA stability"/>
    <property type="evidence" value="ECO:0007669"/>
    <property type="project" value="TreeGrafter"/>
</dbReference>